<accession>A0A8H5BYP4</accession>
<evidence type="ECO:0008006" key="3">
    <source>
        <dbReference type="Google" id="ProtNLM"/>
    </source>
</evidence>
<comment type="caution">
    <text evidence="1">The sequence shown here is derived from an EMBL/GenBank/DDBJ whole genome shotgun (WGS) entry which is preliminary data.</text>
</comment>
<reference evidence="1 2" key="1">
    <citation type="journal article" date="2020" name="ISME J.">
        <title>Uncovering the hidden diversity of litter-decomposition mechanisms in mushroom-forming fungi.</title>
        <authorList>
            <person name="Floudas D."/>
            <person name="Bentzer J."/>
            <person name="Ahren D."/>
            <person name="Johansson T."/>
            <person name="Persson P."/>
            <person name="Tunlid A."/>
        </authorList>
    </citation>
    <scope>NUCLEOTIDE SEQUENCE [LARGE SCALE GENOMIC DNA]</scope>
    <source>
        <strain evidence="1 2">CBS 291.85</strain>
    </source>
</reference>
<proteinExistence type="predicted"/>
<evidence type="ECO:0000313" key="1">
    <source>
        <dbReference type="EMBL" id="KAF5331758.1"/>
    </source>
</evidence>
<evidence type="ECO:0000313" key="2">
    <source>
        <dbReference type="Proteomes" id="UP000559256"/>
    </source>
</evidence>
<dbReference type="OrthoDB" id="3266451at2759"/>
<organism evidence="1 2">
    <name type="scientific">Tetrapyrgos nigripes</name>
    <dbReference type="NCBI Taxonomy" id="182062"/>
    <lineage>
        <taxon>Eukaryota</taxon>
        <taxon>Fungi</taxon>
        <taxon>Dikarya</taxon>
        <taxon>Basidiomycota</taxon>
        <taxon>Agaricomycotina</taxon>
        <taxon>Agaricomycetes</taxon>
        <taxon>Agaricomycetidae</taxon>
        <taxon>Agaricales</taxon>
        <taxon>Marasmiineae</taxon>
        <taxon>Marasmiaceae</taxon>
        <taxon>Tetrapyrgos</taxon>
    </lineage>
</organism>
<dbReference type="InterPro" id="IPR032675">
    <property type="entry name" value="LRR_dom_sf"/>
</dbReference>
<dbReference type="Proteomes" id="UP000559256">
    <property type="component" value="Unassembled WGS sequence"/>
</dbReference>
<gene>
    <name evidence="1" type="ORF">D9758_016639</name>
</gene>
<keyword evidence="2" id="KW-1185">Reference proteome</keyword>
<name>A0A8H5BYP4_9AGAR</name>
<dbReference type="EMBL" id="JAACJM010000320">
    <property type="protein sequence ID" value="KAF5331758.1"/>
    <property type="molecule type" value="Genomic_DNA"/>
</dbReference>
<dbReference type="AlphaFoldDB" id="A0A8H5BYP4"/>
<dbReference type="SUPFAM" id="SSF52047">
    <property type="entry name" value="RNI-like"/>
    <property type="match status" value="1"/>
</dbReference>
<dbReference type="Gene3D" id="3.80.10.10">
    <property type="entry name" value="Ribonuclease Inhibitor"/>
    <property type="match status" value="1"/>
</dbReference>
<sequence length="389" mass="44671">MPINFGLYGEKDSPWVGQLVEESARWQHATIAYLREEELPSLASGKSFPLLETLDIRQHTFRDPDLFLFNSAPRLHSLKTVRLLPPEELRAFTPLNQITNLEIMCGTSAPIYTGELHNFPNLKSMVFAELDHRFVPEPDEIPWQTLPHLSMVEFQMSNCEVGYDILEAHLLKLLINKLTLPSLTTLAIRNFHEEVDKWDHTNMEQIFKGNWPHQSFSDFFQRSACSLSVLHLDYISLSDTDLCSLLKLHPSLVELRIREIRRKDFNFAPYPLFEDDTEDRIVFQFQDLITPLLLANLHALIMLENLHFTADGDLFDDVLFWKMVVSRWVPNSDTSSRGENASAPATGVSCLRSVKLCVLGRALREDVDLKLRDLKKAGLDFVLPSKDEP</sequence>
<protein>
    <recommendedName>
        <fullName evidence="3">F-box domain-containing protein</fullName>
    </recommendedName>
</protein>